<dbReference type="Proteomes" id="UP000298416">
    <property type="component" value="Unassembled WGS sequence"/>
</dbReference>
<name>A0A8X8YFB9_SALSN</name>
<reference evidence="1" key="2">
    <citation type="submission" date="2020-08" db="EMBL/GenBank/DDBJ databases">
        <title>Plant Genome Project.</title>
        <authorList>
            <person name="Zhang R.-G."/>
        </authorList>
    </citation>
    <scope>NUCLEOTIDE SEQUENCE</scope>
    <source>
        <strain evidence="1">Huo1</strain>
        <tissue evidence="1">Leaf</tissue>
    </source>
</reference>
<protein>
    <submittedName>
        <fullName evidence="1">Uncharacterized protein</fullName>
    </submittedName>
</protein>
<keyword evidence="2" id="KW-1185">Reference proteome</keyword>
<dbReference type="EMBL" id="PNBA02000003">
    <property type="protein sequence ID" value="KAG6430699.1"/>
    <property type="molecule type" value="Genomic_DNA"/>
</dbReference>
<sequence length="103" mass="11364">MSTSADLELLPLKGASHTYSSLRDLLQPLKATRPGSDICIRNRLVKQAARAYLRPMSDYPSSAGGNFFHRLWSGVVALIDLFCTKVVRILDGAFRINNLIGDT</sequence>
<dbReference type="PANTHER" id="PTHR34569">
    <property type="entry name" value="EXPRESSED PROTEIN"/>
    <property type="match status" value="1"/>
</dbReference>
<dbReference type="AlphaFoldDB" id="A0A8X8YFB9"/>
<evidence type="ECO:0000313" key="1">
    <source>
        <dbReference type="EMBL" id="KAG6430699.1"/>
    </source>
</evidence>
<dbReference type="PANTHER" id="PTHR34569:SF12">
    <property type="entry name" value="TRANSMEMBRANE PROTEIN"/>
    <property type="match status" value="1"/>
</dbReference>
<dbReference type="OrthoDB" id="1700296at2759"/>
<comment type="caution">
    <text evidence="1">The sequence shown here is derived from an EMBL/GenBank/DDBJ whole genome shotgun (WGS) entry which is preliminary data.</text>
</comment>
<accession>A0A8X8YFB9</accession>
<reference evidence="1" key="1">
    <citation type="submission" date="2018-01" db="EMBL/GenBank/DDBJ databases">
        <authorList>
            <person name="Mao J.F."/>
        </authorList>
    </citation>
    <scope>NUCLEOTIDE SEQUENCE</scope>
    <source>
        <strain evidence="1">Huo1</strain>
        <tissue evidence="1">Leaf</tissue>
    </source>
</reference>
<proteinExistence type="predicted"/>
<gene>
    <name evidence="1" type="ORF">SASPL_108771</name>
</gene>
<organism evidence="1">
    <name type="scientific">Salvia splendens</name>
    <name type="common">Scarlet sage</name>
    <dbReference type="NCBI Taxonomy" id="180675"/>
    <lineage>
        <taxon>Eukaryota</taxon>
        <taxon>Viridiplantae</taxon>
        <taxon>Streptophyta</taxon>
        <taxon>Embryophyta</taxon>
        <taxon>Tracheophyta</taxon>
        <taxon>Spermatophyta</taxon>
        <taxon>Magnoliopsida</taxon>
        <taxon>eudicotyledons</taxon>
        <taxon>Gunneridae</taxon>
        <taxon>Pentapetalae</taxon>
        <taxon>asterids</taxon>
        <taxon>lamiids</taxon>
        <taxon>Lamiales</taxon>
        <taxon>Lamiaceae</taxon>
        <taxon>Nepetoideae</taxon>
        <taxon>Mentheae</taxon>
        <taxon>Salviinae</taxon>
        <taxon>Salvia</taxon>
        <taxon>Salvia subgen. Calosphace</taxon>
        <taxon>core Calosphace</taxon>
    </lineage>
</organism>
<evidence type="ECO:0000313" key="2">
    <source>
        <dbReference type="Proteomes" id="UP000298416"/>
    </source>
</evidence>